<accession>A0A1G2PVN4</accession>
<organism evidence="1 2">
    <name type="scientific">Candidatus Terrybacteria bacterium RIFCSPLOWO2_01_FULL_40_23</name>
    <dbReference type="NCBI Taxonomy" id="1802366"/>
    <lineage>
        <taxon>Bacteria</taxon>
        <taxon>Candidatus Terryibacteriota</taxon>
    </lineage>
</organism>
<evidence type="ECO:0000313" key="1">
    <source>
        <dbReference type="EMBL" id="OHA51829.1"/>
    </source>
</evidence>
<dbReference type="AlphaFoldDB" id="A0A1G2PVN4"/>
<dbReference type="EMBL" id="MHSW01000018">
    <property type="protein sequence ID" value="OHA51829.1"/>
    <property type="molecule type" value="Genomic_DNA"/>
</dbReference>
<name>A0A1G2PVN4_9BACT</name>
<protein>
    <submittedName>
        <fullName evidence="1">Uncharacterized protein</fullName>
    </submittedName>
</protein>
<gene>
    <name evidence="1" type="ORF">A3A97_00200</name>
</gene>
<sequence>MLHVFTLHESVEDFRVQGAVLARSPQEAASILGGEYVACEGQPPASSTNRNELNLYGKIRFAAELFRQYSSEELSQMKLDYTPSKLHYERFPGFVLWVNEGEGKELVLRRNFVLLPEYIKAIVKAA</sequence>
<proteinExistence type="predicted"/>
<reference evidence="1 2" key="1">
    <citation type="journal article" date="2016" name="Nat. Commun.">
        <title>Thousands of microbial genomes shed light on interconnected biogeochemical processes in an aquifer system.</title>
        <authorList>
            <person name="Anantharaman K."/>
            <person name="Brown C.T."/>
            <person name="Hug L.A."/>
            <person name="Sharon I."/>
            <person name="Castelle C.J."/>
            <person name="Probst A.J."/>
            <person name="Thomas B.C."/>
            <person name="Singh A."/>
            <person name="Wilkins M.J."/>
            <person name="Karaoz U."/>
            <person name="Brodie E.L."/>
            <person name="Williams K.H."/>
            <person name="Hubbard S.S."/>
            <person name="Banfield J.F."/>
        </authorList>
    </citation>
    <scope>NUCLEOTIDE SEQUENCE [LARGE SCALE GENOMIC DNA]</scope>
</reference>
<dbReference type="Proteomes" id="UP000176951">
    <property type="component" value="Unassembled WGS sequence"/>
</dbReference>
<evidence type="ECO:0000313" key="2">
    <source>
        <dbReference type="Proteomes" id="UP000176951"/>
    </source>
</evidence>
<comment type="caution">
    <text evidence="1">The sequence shown here is derived from an EMBL/GenBank/DDBJ whole genome shotgun (WGS) entry which is preliminary data.</text>
</comment>